<name>A0A835BLA3_9POAL</name>
<gene>
    <name evidence="3" type="ORF">HU200_031889</name>
</gene>
<evidence type="ECO:0000259" key="2">
    <source>
        <dbReference type="Pfam" id="PF07762"/>
    </source>
</evidence>
<evidence type="ECO:0000313" key="4">
    <source>
        <dbReference type="Proteomes" id="UP000636709"/>
    </source>
</evidence>
<feature type="domain" description="DUF1618" evidence="2">
    <location>
        <begin position="433"/>
        <end position="524"/>
    </location>
</feature>
<dbReference type="OrthoDB" id="685688at2759"/>
<protein>
    <recommendedName>
        <fullName evidence="2">DUF1618 domain-containing protein</fullName>
    </recommendedName>
</protein>
<proteinExistence type="predicted"/>
<dbReference type="Proteomes" id="UP000636709">
    <property type="component" value="Unassembled WGS sequence"/>
</dbReference>
<evidence type="ECO:0000256" key="1">
    <source>
        <dbReference type="SAM" id="MobiDB-lite"/>
    </source>
</evidence>
<dbReference type="EMBL" id="JACEFO010001777">
    <property type="protein sequence ID" value="KAF8703797.1"/>
    <property type="molecule type" value="Genomic_DNA"/>
</dbReference>
<accession>A0A835BLA3</accession>
<dbReference type="Pfam" id="PF07762">
    <property type="entry name" value="DUF1618"/>
    <property type="match status" value="1"/>
</dbReference>
<sequence length="624" mass="69129">MSKPQSRFWREISDVDFAKQPMNSGQLDVQVLKKLRTFLLETFLKPHLVNNLAYGPQRSSILVVRWDWSSPPFARSSSPPSSAAACHCQVPASYRSGAGVVYVHRVIPFQNPTSYMAEAPVDHAHGWLALSHLLPLPAPRDGVNLVLVDRPTNALDFSGRHRTGTATPPLPLSPHPRSQTPSSPLLFRSCSAKMQLLLRRSLSGAASASGRLGRALSTAASRPPWAMIYEFEEMVRSPAQRASFQLGEPPRASHLRVPEHFIDPRPRPDPGGDIVPLLGGGVRAVSGDGFLLLDFMDSRITAPIVRKMGTTQERRIMGAELDPDRTRFVCNPLSGQLLRLPDIDGTKKTSECQDPGILTQSEIPNGRPDRYAVAWLREDSYGDDGVEGSFVMRRFLSRTGEWEKLVALPSPLPLTRRMEIDHEVVAFAGRLWWVDVSWGAVSVDPFSDRPELRFLELPRGSVMEAEPVQGGRDLGRYRRVGVSEGRMRYAELSQKKPFVLSSFVLEEDGSCWTLEHRVALERLVGWADGGHPGKEDRPRIGVIDPLNASIMILTIGYRAISVDMERGKTLSCSMIDADAGPDSHRSSFLIPCVLPPWLGSTLIPSAGDHLPHVFFELHVRLCVL</sequence>
<feature type="region of interest" description="Disordered" evidence="1">
    <location>
        <begin position="157"/>
        <end position="182"/>
    </location>
</feature>
<reference evidence="3" key="1">
    <citation type="submission" date="2020-07" db="EMBL/GenBank/DDBJ databases">
        <title>Genome sequence and genetic diversity analysis of an under-domesticated orphan crop, white fonio (Digitaria exilis).</title>
        <authorList>
            <person name="Bennetzen J.L."/>
            <person name="Chen S."/>
            <person name="Ma X."/>
            <person name="Wang X."/>
            <person name="Yssel A.E.J."/>
            <person name="Chaluvadi S.R."/>
            <person name="Johnson M."/>
            <person name="Gangashetty P."/>
            <person name="Hamidou F."/>
            <person name="Sanogo M.D."/>
            <person name="Zwaenepoel A."/>
            <person name="Wallace J."/>
            <person name="Van De Peer Y."/>
            <person name="Van Deynze A."/>
        </authorList>
    </citation>
    <scope>NUCLEOTIDE SEQUENCE</scope>
    <source>
        <tissue evidence="3">Leaves</tissue>
    </source>
</reference>
<dbReference type="InterPro" id="IPR011676">
    <property type="entry name" value="DUF1618"/>
</dbReference>
<dbReference type="AlphaFoldDB" id="A0A835BLA3"/>
<evidence type="ECO:0000313" key="3">
    <source>
        <dbReference type="EMBL" id="KAF8703797.1"/>
    </source>
</evidence>
<dbReference type="PANTHER" id="PTHR33086:SF88">
    <property type="entry name" value="OS05G0250200 PROTEIN"/>
    <property type="match status" value="1"/>
</dbReference>
<comment type="caution">
    <text evidence="3">The sequence shown here is derived from an EMBL/GenBank/DDBJ whole genome shotgun (WGS) entry which is preliminary data.</text>
</comment>
<keyword evidence="4" id="KW-1185">Reference proteome</keyword>
<organism evidence="3 4">
    <name type="scientific">Digitaria exilis</name>
    <dbReference type="NCBI Taxonomy" id="1010633"/>
    <lineage>
        <taxon>Eukaryota</taxon>
        <taxon>Viridiplantae</taxon>
        <taxon>Streptophyta</taxon>
        <taxon>Embryophyta</taxon>
        <taxon>Tracheophyta</taxon>
        <taxon>Spermatophyta</taxon>
        <taxon>Magnoliopsida</taxon>
        <taxon>Liliopsida</taxon>
        <taxon>Poales</taxon>
        <taxon>Poaceae</taxon>
        <taxon>PACMAD clade</taxon>
        <taxon>Panicoideae</taxon>
        <taxon>Panicodae</taxon>
        <taxon>Paniceae</taxon>
        <taxon>Anthephorinae</taxon>
        <taxon>Digitaria</taxon>
    </lineage>
</organism>
<dbReference type="PANTHER" id="PTHR33086">
    <property type="entry name" value="OS05G0468200 PROTEIN-RELATED"/>
    <property type="match status" value="1"/>
</dbReference>